<dbReference type="SUPFAM" id="SSF103196">
    <property type="entry name" value="Roadblock/LC7 domain"/>
    <property type="match status" value="1"/>
</dbReference>
<dbReference type="EMBL" id="QKUF01000001">
    <property type="protein sequence ID" value="PZW36380.1"/>
    <property type="molecule type" value="Genomic_DNA"/>
</dbReference>
<evidence type="ECO:0000313" key="6">
    <source>
        <dbReference type="Proteomes" id="UP000248806"/>
    </source>
</evidence>
<keyword evidence="6" id="KW-1185">Reference proteome</keyword>
<feature type="domain" description="Response regulatory" evidence="4">
    <location>
        <begin position="6"/>
        <end position="121"/>
    </location>
</feature>
<comment type="caution">
    <text evidence="5">The sequence shown here is derived from an EMBL/GenBank/DDBJ whole genome shotgun (WGS) entry which is preliminary data.</text>
</comment>
<dbReference type="PROSITE" id="PS50110">
    <property type="entry name" value="RESPONSE_REGULATORY"/>
    <property type="match status" value="1"/>
</dbReference>
<dbReference type="GO" id="GO:0000160">
    <property type="term" value="P:phosphorelay signal transduction system"/>
    <property type="evidence" value="ECO:0007669"/>
    <property type="project" value="InterPro"/>
</dbReference>
<dbReference type="Gene3D" id="3.40.50.2300">
    <property type="match status" value="1"/>
</dbReference>
<dbReference type="PANTHER" id="PTHR44591:SF25">
    <property type="entry name" value="CHEMOTAXIS TWO-COMPONENT RESPONSE REGULATOR"/>
    <property type="match status" value="1"/>
</dbReference>
<dbReference type="OrthoDB" id="5487947at2"/>
<reference evidence="5 6" key="1">
    <citation type="submission" date="2018-06" db="EMBL/GenBank/DDBJ databases">
        <title>Genomic Encyclopedia of Archaeal and Bacterial Type Strains, Phase II (KMG-II): from individual species to whole genera.</title>
        <authorList>
            <person name="Goeker M."/>
        </authorList>
    </citation>
    <scope>NUCLEOTIDE SEQUENCE [LARGE SCALE GENOMIC DNA]</scope>
    <source>
        <strain evidence="5 6">ATCC BAA-1881</strain>
    </source>
</reference>
<dbReference type="Pfam" id="PF14332">
    <property type="entry name" value="DUF4388"/>
    <property type="match status" value="1"/>
</dbReference>
<organism evidence="5 6">
    <name type="scientific">Thermosporothrix hazakensis</name>
    <dbReference type="NCBI Taxonomy" id="644383"/>
    <lineage>
        <taxon>Bacteria</taxon>
        <taxon>Bacillati</taxon>
        <taxon>Chloroflexota</taxon>
        <taxon>Ktedonobacteria</taxon>
        <taxon>Ktedonobacterales</taxon>
        <taxon>Thermosporotrichaceae</taxon>
        <taxon>Thermosporothrix</taxon>
    </lineage>
</organism>
<sequence length="584" mass="63413">MTNISRVFVVESDEMLNQALVNSLHKDGYVVQGVTNGTDAIRVLWAEEYDAVLCDLKAAGIDGLELLQWLRVYRPNTNMIMIGNANTPEEQRMQVLEGGAVGFLEKPLDMRVVREELRRLQQQSGFSANLESFDLLDVIQIVTMSRKSIALVVNTGLEERGVLRFQNGELIWAEYGMLRGEEAFFALAAHKNGTVTHQPWSGPATSNVTQPLSRLILQALQYRSRAQAAQNGGSSPLQPPLEPQQNEAGFSFDLDEIDDTPFGFVAPAGEEVPDQATMLMQNPFQAAENGQWWEPPAEEAPSLEPENKNSGMYAAMGNNNVQGVTFSDPAFAFDSGPLSLSEERRAIARAQQEAPSWVTDQPTASHIPAVQMPPTAAPGPSEWQLPNGSTGQIAPLQTTGPRKVVLTEAVSPAPFERQTNTGNQQAISSFSHQLPGNSAELSPISSASGQQRAIRRNLNYGALVSALQTLGYSVRGFVAAAVITSEGQPIAQVAIEELDVSRVGKQLSIALQNVVQSLHQSAWGGFDDLMIASTERMLFLRTVGAEKNAFLVLMTSRDVDTTECRKLLVDAENAIDGALKNTGV</sequence>
<dbReference type="CDD" id="cd00156">
    <property type="entry name" value="REC"/>
    <property type="match status" value="1"/>
</dbReference>
<dbReference type="SUPFAM" id="SSF52172">
    <property type="entry name" value="CheY-like"/>
    <property type="match status" value="1"/>
</dbReference>
<dbReference type="PANTHER" id="PTHR44591">
    <property type="entry name" value="STRESS RESPONSE REGULATOR PROTEIN 1"/>
    <property type="match status" value="1"/>
</dbReference>
<name>A0A326UHN8_THEHA</name>
<feature type="region of interest" description="Disordered" evidence="3">
    <location>
        <begin position="367"/>
        <end position="400"/>
    </location>
</feature>
<dbReference type="InterPro" id="IPR011006">
    <property type="entry name" value="CheY-like_superfamily"/>
</dbReference>
<feature type="compositionally biased region" description="Polar residues" evidence="3">
    <location>
        <begin position="384"/>
        <end position="400"/>
    </location>
</feature>
<dbReference type="SMART" id="SM00448">
    <property type="entry name" value="REC"/>
    <property type="match status" value="1"/>
</dbReference>
<dbReference type="InterPro" id="IPR001789">
    <property type="entry name" value="Sig_transdc_resp-reg_receiver"/>
</dbReference>
<evidence type="ECO:0000256" key="2">
    <source>
        <dbReference type="PROSITE-ProRule" id="PRU00169"/>
    </source>
</evidence>
<dbReference type="Gene3D" id="3.30.450.30">
    <property type="entry name" value="Dynein light chain 2a, cytoplasmic"/>
    <property type="match status" value="1"/>
</dbReference>
<gene>
    <name evidence="5" type="ORF">EI42_00554</name>
</gene>
<feature type="region of interest" description="Disordered" evidence="3">
    <location>
        <begin position="227"/>
        <end position="247"/>
    </location>
</feature>
<feature type="modified residue" description="4-aspartylphosphate" evidence="2">
    <location>
        <position position="55"/>
    </location>
</feature>
<dbReference type="Pfam" id="PF00072">
    <property type="entry name" value="Response_reg"/>
    <property type="match status" value="1"/>
</dbReference>
<protein>
    <submittedName>
        <fullName evidence="5">Uncharacterized protein DUF4388</fullName>
    </submittedName>
</protein>
<accession>A0A326UHN8</accession>
<evidence type="ECO:0000256" key="3">
    <source>
        <dbReference type="SAM" id="MobiDB-lite"/>
    </source>
</evidence>
<dbReference type="RefSeq" id="WP_111318571.1">
    <property type="nucleotide sequence ID" value="NZ_BIFX01000001.1"/>
</dbReference>
<proteinExistence type="predicted"/>
<evidence type="ECO:0000313" key="5">
    <source>
        <dbReference type="EMBL" id="PZW36380.1"/>
    </source>
</evidence>
<dbReference type="AlphaFoldDB" id="A0A326UHN8"/>
<evidence type="ECO:0000259" key="4">
    <source>
        <dbReference type="PROSITE" id="PS50110"/>
    </source>
</evidence>
<dbReference type="Proteomes" id="UP000248806">
    <property type="component" value="Unassembled WGS sequence"/>
</dbReference>
<evidence type="ECO:0000256" key="1">
    <source>
        <dbReference type="ARBA" id="ARBA00022553"/>
    </source>
</evidence>
<dbReference type="InterPro" id="IPR025497">
    <property type="entry name" value="PatA-like_N"/>
</dbReference>
<dbReference type="InterPro" id="IPR050595">
    <property type="entry name" value="Bact_response_regulator"/>
</dbReference>
<keyword evidence="1 2" id="KW-0597">Phosphoprotein</keyword>